<accession>A0A372LKR6</accession>
<evidence type="ECO:0000256" key="2">
    <source>
        <dbReference type="ARBA" id="ARBA00004651"/>
    </source>
</evidence>
<dbReference type="Pfam" id="PF02518">
    <property type="entry name" value="HATPase_c"/>
    <property type="match status" value="1"/>
</dbReference>
<evidence type="ECO:0000256" key="8">
    <source>
        <dbReference type="ARBA" id="ARBA00022741"/>
    </source>
</evidence>
<dbReference type="InterPro" id="IPR005467">
    <property type="entry name" value="His_kinase_dom"/>
</dbReference>
<name>A0A372LKR6_9BACI</name>
<dbReference type="GO" id="GO:0005524">
    <property type="term" value="F:ATP binding"/>
    <property type="evidence" value="ECO:0007669"/>
    <property type="project" value="UniProtKB-KW"/>
</dbReference>
<dbReference type="PANTHER" id="PTHR45528:SF1">
    <property type="entry name" value="SENSOR HISTIDINE KINASE CPXA"/>
    <property type="match status" value="1"/>
</dbReference>
<keyword evidence="5" id="KW-0597">Phosphoprotein</keyword>
<dbReference type="InterPro" id="IPR003660">
    <property type="entry name" value="HAMP_dom"/>
</dbReference>
<evidence type="ECO:0000256" key="7">
    <source>
        <dbReference type="ARBA" id="ARBA00022692"/>
    </source>
</evidence>
<dbReference type="SUPFAM" id="SSF47384">
    <property type="entry name" value="Homodimeric domain of signal transducing histidine kinase"/>
    <property type="match status" value="1"/>
</dbReference>
<keyword evidence="18" id="KW-1185">Reference proteome</keyword>
<feature type="transmembrane region" description="Helical" evidence="14">
    <location>
        <begin position="362"/>
        <end position="383"/>
    </location>
</feature>
<reference evidence="17 18" key="1">
    <citation type="submission" date="2018-08" db="EMBL/GenBank/DDBJ databases">
        <title>Bacillus chawlae sp. nov., Bacillus glennii sp. nov., and Bacillus saganii sp. nov. Isolated from the Vehicle Assembly Building at Kennedy Space Center where the Viking Spacecraft were Assembled.</title>
        <authorList>
            <person name="Seuylemezian A."/>
            <person name="Vaishampayan P."/>
        </authorList>
    </citation>
    <scope>NUCLEOTIDE SEQUENCE [LARGE SCALE GENOMIC DNA]</scope>
    <source>
        <strain evidence="17 18">V47-23a</strain>
    </source>
</reference>
<dbReference type="PANTHER" id="PTHR45528">
    <property type="entry name" value="SENSOR HISTIDINE KINASE CPXA"/>
    <property type="match status" value="1"/>
</dbReference>
<dbReference type="RefSeq" id="WP_117327662.1">
    <property type="nucleotide sequence ID" value="NZ_QVTE01000045.1"/>
</dbReference>
<evidence type="ECO:0000256" key="13">
    <source>
        <dbReference type="ARBA" id="ARBA00023136"/>
    </source>
</evidence>
<dbReference type="Pfam" id="PF00512">
    <property type="entry name" value="HisKA"/>
    <property type="match status" value="1"/>
</dbReference>
<evidence type="ECO:0000256" key="4">
    <source>
        <dbReference type="ARBA" id="ARBA00022475"/>
    </source>
</evidence>
<evidence type="ECO:0000256" key="14">
    <source>
        <dbReference type="SAM" id="Phobius"/>
    </source>
</evidence>
<dbReference type="Gene3D" id="1.10.287.130">
    <property type="match status" value="1"/>
</dbReference>
<dbReference type="InterPro" id="IPR036097">
    <property type="entry name" value="HisK_dim/P_sf"/>
</dbReference>
<dbReference type="PRINTS" id="PR00344">
    <property type="entry name" value="BCTRLSENSOR"/>
</dbReference>
<protein>
    <recommendedName>
        <fullName evidence="3">histidine kinase</fullName>
        <ecNumber evidence="3">2.7.13.3</ecNumber>
    </recommendedName>
</protein>
<dbReference type="GO" id="GO:0005886">
    <property type="term" value="C:plasma membrane"/>
    <property type="evidence" value="ECO:0007669"/>
    <property type="project" value="UniProtKB-SubCell"/>
</dbReference>
<comment type="subcellular location">
    <subcellularLocation>
        <location evidence="2">Cell membrane</location>
        <topology evidence="2">Multi-pass membrane protein</topology>
    </subcellularLocation>
</comment>
<dbReference type="PROSITE" id="PS50885">
    <property type="entry name" value="HAMP"/>
    <property type="match status" value="1"/>
</dbReference>
<keyword evidence="11 14" id="KW-1133">Transmembrane helix</keyword>
<dbReference type="FunFam" id="1.10.287.130:FF:000008">
    <property type="entry name" value="Two-component sensor histidine kinase"/>
    <property type="match status" value="1"/>
</dbReference>
<keyword evidence="12" id="KW-0902">Two-component regulatory system</keyword>
<evidence type="ECO:0000256" key="10">
    <source>
        <dbReference type="ARBA" id="ARBA00022840"/>
    </source>
</evidence>
<gene>
    <name evidence="17" type="ORF">D0469_15700</name>
</gene>
<feature type="transmembrane region" description="Helical" evidence="14">
    <location>
        <begin position="284"/>
        <end position="302"/>
    </location>
</feature>
<evidence type="ECO:0000256" key="12">
    <source>
        <dbReference type="ARBA" id="ARBA00023012"/>
    </source>
</evidence>
<comment type="caution">
    <text evidence="17">The sequence shown here is derived from an EMBL/GenBank/DDBJ whole genome shotgun (WGS) entry which is preliminary data.</text>
</comment>
<comment type="catalytic activity">
    <reaction evidence="1">
        <text>ATP + protein L-histidine = ADP + protein N-phospho-L-histidine.</text>
        <dbReference type="EC" id="2.7.13.3"/>
    </reaction>
</comment>
<keyword evidence="4" id="KW-1003">Cell membrane</keyword>
<feature type="transmembrane region" description="Helical" evidence="14">
    <location>
        <begin position="423"/>
        <end position="441"/>
    </location>
</feature>
<feature type="transmembrane region" description="Helical" evidence="14">
    <location>
        <begin position="331"/>
        <end position="350"/>
    </location>
</feature>
<dbReference type="SMART" id="SM00388">
    <property type="entry name" value="HisKA"/>
    <property type="match status" value="1"/>
</dbReference>
<dbReference type="InterPro" id="IPR003661">
    <property type="entry name" value="HisK_dim/P_dom"/>
</dbReference>
<dbReference type="SUPFAM" id="SSF55874">
    <property type="entry name" value="ATPase domain of HSP90 chaperone/DNA topoisomerase II/histidine kinase"/>
    <property type="match status" value="1"/>
</dbReference>
<evidence type="ECO:0000256" key="11">
    <source>
        <dbReference type="ARBA" id="ARBA00022989"/>
    </source>
</evidence>
<keyword evidence="7 14" id="KW-0812">Transmembrane</keyword>
<dbReference type="InterPro" id="IPR050398">
    <property type="entry name" value="HssS/ArlS-like"/>
</dbReference>
<keyword evidence="10" id="KW-0067">ATP-binding</keyword>
<dbReference type="CDD" id="cd00082">
    <property type="entry name" value="HisKA"/>
    <property type="match status" value="1"/>
</dbReference>
<organism evidence="17 18">
    <name type="scientific">Peribacillus saganii</name>
    <dbReference type="NCBI Taxonomy" id="2303992"/>
    <lineage>
        <taxon>Bacteria</taxon>
        <taxon>Bacillati</taxon>
        <taxon>Bacillota</taxon>
        <taxon>Bacilli</taxon>
        <taxon>Bacillales</taxon>
        <taxon>Bacillaceae</taxon>
        <taxon>Peribacillus</taxon>
    </lineage>
</organism>
<proteinExistence type="predicted"/>
<keyword evidence="13 14" id="KW-0472">Membrane</keyword>
<dbReference type="InterPro" id="IPR036890">
    <property type="entry name" value="HATPase_C_sf"/>
</dbReference>
<feature type="transmembrane region" description="Helical" evidence="14">
    <location>
        <begin position="447"/>
        <end position="465"/>
    </location>
</feature>
<keyword evidence="9" id="KW-0418">Kinase</keyword>
<dbReference type="InterPro" id="IPR003594">
    <property type="entry name" value="HATPase_dom"/>
</dbReference>
<evidence type="ECO:0000256" key="9">
    <source>
        <dbReference type="ARBA" id="ARBA00022777"/>
    </source>
</evidence>
<dbReference type="EC" id="2.7.13.3" evidence="3"/>
<dbReference type="SMART" id="SM00387">
    <property type="entry name" value="HATPase_c"/>
    <property type="match status" value="1"/>
</dbReference>
<dbReference type="GO" id="GO:0000155">
    <property type="term" value="F:phosphorelay sensor kinase activity"/>
    <property type="evidence" value="ECO:0007669"/>
    <property type="project" value="InterPro"/>
</dbReference>
<dbReference type="PROSITE" id="PS50109">
    <property type="entry name" value="HIS_KIN"/>
    <property type="match status" value="1"/>
</dbReference>
<evidence type="ECO:0000256" key="1">
    <source>
        <dbReference type="ARBA" id="ARBA00000085"/>
    </source>
</evidence>
<sequence>MGTKWKSSIALVAWVLLITFGLSGVVWGVTDANRYLKKNYFHTEEFEAELDQFINYLSFFELSEVTKDDIKRKLTVTASEIEEHRTRYGDLPEQIASIQGQYESRIQEAQYTKNDAVAKALITERDKKIEDISNNFSSDEYVREKVLKEKEQAIENYYNDQENNRAEFLRYKAAFKYYLKNTETEDVYTNLNISEDESMETVKDEVMTKSDMLFIRSYPSEGTDYLSTEGRNSFFDYENEFAMPSVKQDARLFEGVIAIPKWSVTSSASVLAGYHTYHNNQQVFFIYTLTGLAALLISLYLYKRISKAPFVTAMELVRPYYNRIPIDVRTMLLGFTGFITLLVLANSNYIFYDLNYYVIDDIISGLFVQALFVLLTLMQGILLTERFKDSPRLQEDWKRSFLPRGYKAVKEAFVNRKTGTQTFLLLAFVFVSGVGVTVSVIQPAVFVVTIPVMIFIGMPIVFIIFKRTGYFNKIASTTSELARGQYPQDLPVKGRSALAELAGNINTLKTGVKISQKEQAKSERLKTELISNVSHDLRTPLTSIITYTELLKTPDLPEEDRNSYIQIIDRKSKRLKVLIDDLFEASKMASGSVDLIKERVDIVQLLQQALAEHNETIKESTLQFRVTNPDKPVYAIVDGQKLWRMFDNLIGNILKYSLENTRVYISLKAEKDQAIIAFKNVAKYEIGENTDELFERFKRGDTSRHTEGSGLGLAIAKSIADLHGGSLDIEVDADLFKVIVTLEIVEA</sequence>
<keyword evidence="8" id="KW-0547">Nucleotide-binding</keyword>
<dbReference type="Proteomes" id="UP000264541">
    <property type="component" value="Unassembled WGS sequence"/>
</dbReference>
<dbReference type="InterPro" id="IPR004358">
    <property type="entry name" value="Sig_transdc_His_kin-like_C"/>
</dbReference>
<keyword evidence="6" id="KW-0808">Transferase</keyword>
<evidence type="ECO:0000256" key="3">
    <source>
        <dbReference type="ARBA" id="ARBA00012438"/>
    </source>
</evidence>
<feature type="domain" description="HAMP" evidence="16">
    <location>
        <begin position="472"/>
        <end position="517"/>
    </location>
</feature>
<evidence type="ECO:0000256" key="6">
    <source>
        <dbReference type="ARBA" id="ARBA00022679"/>
    </source>
</evidence>
<evidence type="ECO:0000259" key="15">
    <source>
        <dbReference type="PROSITE" id="PS50109"/>
    </source>
</evidence>
<evidence type="ECO:0000256" key="5">
    <source>
        <dbReference type="ARBA" id="ARBA00022553"/>
    </source>
</evidence>
<dbReference type="AlphaFoldDB" id="A0A372LKR6"/>
<evidence type="ECO:0000313" key="17">
    <source>
        <dbReference type="EMBL" id="RFU67333.1"/>
    </source>
</evidence>
<dbReference type="OrthoDB" id="9792991at2"/>
<evidence type="ECO:0000259" key="16">
    <source>
        <dbReference type="PROSITE" id="PS50885"/>
    </source>
</evidence>
<dbReference type="EMBL" id="QVTE01000045">
    <property type="protein sequence ID" value="RFU67333.1"/>
    <property type="molecule type" value="Genomic_DNA"/>
</dbReference>
<dbReference type="Gene3D" id="3.30.565.10">
    <property type="entry name" value="Histidine kinase-like ATPase, C-terminal domain"/>
    <property type="match status" value="1"/>
</dbReference>
<evidence type="ECO:0000313" key="18">
    <source>
        <dbReference type="Proteomes" id="UP000264541"/>
    </source>
</evidence>
<feature type="domain" description="Histidine kinase" evidence="15">
    <location>
        <begin position="532"/>
        <end position="746"/>
    </location>
</feature>